<feature type="compositionally biased region" description="Polar residues" evidence="1">
    <location>
        <begin position="234"/>
        <end position="259"/>
    </location>
</feature>
<keyword evidence="3" id="KW-1185">Reference proteome</keyword>
<organism evidence="2 3">
    <name type="scientific">Thanatephorus cucumeris (strain AG1-IA)</name>
    <name type="common">Rice sheath blight fungus</name>
    <name type="synonym">Rhizoctonia solani</name>
    <dbReference type="NCBI Taxonomy" id="983506"/>
    <lineage>
        <taxon>Eukaryota</taxon>
        <taxon>Fungi</taxon>
        <taxon>Dikarya</taxon>
        <taxon>Basidiomycota</taxon>
        <taxon>Agaricomycotina</taxon>
        <taxon>Agaricomycetes</taxon>
        <taxon>Cantharellales</taxon>
        <taxon>Ceratobasidiaceae</taxon>
        <taxon>Rhizoctonia</taxon>
        <taxon>Rhizoctonia solani AG-1</taxon>
    </lineage>
</organism>
<name>L8WVA0_THACA</name>
<accession>L8WVA0</accession>
<evidence type="ECO:0000313" key="3">
    <source>
        <dbReference type="Proteomes" id="UP000011668"/>
    </source>
</evidence>
<feature type="region of interest" description="Disordered" evidence="1">
    <location>
        <begin position="1"/>
        <end position="75"/>
    </location>
</feature>
<gene>
    <name evidence="2" type="ORF">AG1IA_05711</name>
</gene>
<dbReference type="HOGENOM" id="CLU_1074343_0_0_1"/>
<evidence type="ECO:0000313" key="2">
    <source>
        <dbReference type="EMBL" id="ELU40259.1"/>
    </source>
</evidence>
<dbReference type="Proteomes" id="UP000011668">
    <property type="component" value="Unassembled WGS sequence"/>
</dbReference>
<reference evidence="2 3" key="1">
    <citation type="journal article" date="2013" name="Nat. Commun.">
        <title>The evolution and pathogenic mechanisms of the rice sheath blight pathogen.</title>
        <authorList>
            <person name="Zheng A."/>
            <person name="Lin R."/>
            <person name="Xu L."/>
            <person name="Qin P."/>
            <person name="Tang C."/>
            <person name="Ai P."/>
            <person name="Zhang D."/>
            <person name="Liu Y."/>
            <person name="Sun Z."/>
            <person name="Feng H."/>
            <person name="Wang Y."/>
            <person name="Chen Y."/>
            <person name="Liang X."/>
            <person name="Fu R."/>
            <person name="Li Q."/>
            <person name="Zhang J."/>
            <person name="Yu X."/>
            <person name="Xie Z."/>
            <person name="Ding L."/>
            <person name="Guan P."/>
            <person name="Tang J."/>
            <person name="Liang Y."/>
            <person name="Wang S."/>
            <person name="Deng Q."/>
            <person name="Li S."/>
            <person name="Zhu J."/>
            <person name="Wang L."/>
            <person name="Liu H."/>
            <person name="Li P."/>
        </authorList>
    </citation>
    <scope>NUCLEOTIDE SEQUENCE [LARGE SCALE GENOMIC DNA]</scope>
    <source>
        <strain evidence="3">AG-1 IA</strain>
    </source>
</reference>
<feature type="region of interest" description="Disordered" evidence="1">
    <location>
        <begin position="117"/>
        <end position="259"/>
    </location>
</feature>
<dbReference type="OrthoDB" id="2687738at2759"/>
<feature type="compositionally biased region" description="Acidic residues" evidence="1">
    <location>
        <begin position="165"/>
        <end position="178"/>
    </location>
</feature>
<proteinExistence type="predicted"/>
<protein>
    <submittedName>
        <fullName evidence="2">Uncharacterized protein</fullName>
    </submittedName>
</protein>
<evidence type="ECO:0000256" key="1">
    <source>
        <dbReference type="SAM" id="MobiDB-lite"/>
    </source>
</evidence>
<dbReference type="AlphaFoldDB" id="L8WVA0"/>
<feature type="compositionally biased region" description="Low complexity" evidence="1">
    <location>
        <begin position="117"/>
        <end position="143"/>
    </location>
</feature>
<sequence>MRSFSVDVYSHSRQQSTDTTTPSHHPQSQQSRRPSVDVLSHARRPSGFEVISRPKSPGPAAAVEPRPVQQTKTTDQLRMEAIEAMRGGQLVGPGMERAKSPAPSLASRLHEAFGPVQAQDAQAQAQAQVQVQAQTEVQDTQATPRKNYVPPPRQSSLAAGALFDSDSDESPEEVESESEGLGFGKAGKVGAMRGRHGQGKDARPSIGHGLAGSPPARGNRSTTTTAASGGSTDPLVSNSAASPSSTPITRGPIQMTSRA</sequence>
<feature type="compositionally biased region" description="Low complexity" evidence="1">
    <location>
        <begin position="221"/>
        <end position="232"/>
    </location>
</feature>
<comment type="caution">
    <text evidence="2">The sequence shown here is derived from an EMBL/GenBank/DDBJ whole genome shotgun (WGS) entry which is preliminary data.</text>
</comment>
<dbReference type="STRING" id="983506.L8WVA0"/>
<feature type="region of interest" description="Disordered" evidence="1">
    <location>
        <begin position="87"/>
        <end position="106"/>
    </location>
</feature>
<feature type="compositionally biased region" description="Polar residues" evidence="1">
    <location>
        <begin position="11"/>
        <end position="33"/>
    </location>
</feature>
<dbReference type="EMBL" id="AFRT01001473">
    <property type="protein sequence ID" value="ELU40259.1"/>
    <property type="molecule type" value="Genomic_DNA"/>
</dbReference>